<comment type="caution">
    <text evidence="3">The sequence shown here is derived from an EMBL/GenBank/DDBJ whole genome shotgun (WGS) entry which is preliminary data.</text>
</comment>
<feature type="signal peptide" evidence="1">
    <location>
        <begin position="1"/>
        <end position="29"/>
    </location>
</feature>
<dbReference type="Pfam" id="PF03068">
    <property type="entry name" value="PAD"/>
    <property type="match status" value="1"/>
</dbReference>
<gene>
    <name evidence="3" type="ORF">GCM10023336_39750</name>
</gene>
<keyword evidence="4" id="KW-1185">Reference proteome</keyword>
<dbReference type="Gene3D" id="3.75.10.10">
    <property type="entry name" value="L-arginine/glycine Amidinotransferase, Chain A"/>
    <property type="match status" value="1"/>
</dbReference>
<sequence length="659" mass="70515">MRLHTRGILLTGAVTVGALWSALPAAAAAAPVAALVGDQPGEAGPDLLFLPNIDDDAGVCRERARALVEGAVDRESANDEAFWEKRAELEKEPDREKAEAEWAELVRTHRWEQNKTDRDLAACDDAADDVVNGGDDEADLGRFRTRAWAGAPASASGRLTVPAQDAGRIRLFVHRPDGSAPRGWEAIGPETRLTAQELRRGVELGVEGRDVVRDTARWDGRTRVTLTVTADGASSSAVLTLRQAPVLTQLNTASVQEVLRAGTDEGDTYAQAFVKELDAALPAGGVRRPSRALDTKGDTWAQDAFEPGYVSVPGRNGRPHGMRVLITSVNDDRRIATRTAFTELAGHDVAAVHIGHVPDVDENSSYDSMGNLETVPPSPGNPHGRVVIGGDGLAPGPSGPAPEMLAFLRAQGMQDPVSLDTSWLTIGHVDEFVQFLPAPGSRLGRRAVVADPQAGLALLREVRAKGHGADPLHGGLPELEWPYDGRIDQRSVDAFLADAQFTGTNERAAERIDADLAVLKAKTGLTGAEIVRVPALFTARSLDYAMLETEIRGMQDGPEKDAKQRQLEAMRDAVAEIPGTANGLVLNGGHYVAPKPYGPVVDGKDVFAEAVTAAFRGTGYQVSYVDDLISAHVGEGEIHCATNTLRDVFGPAARWWRER</sequence>
<protein>
    <recommendedName>
        <fullName evidence="2">Protein-arginine deiminase C-terminal domain-containing protein</fullName>
    </recommendedName>
</protein>
<feature type="chain" id="PRO_5045982561" description="Protein-arginine deiminase C-terminal domain-containing protein" evidence="1">
    <location>
        <begin position="30"/>
        <end position="659"/>
    </location>
</feature>
<keyword evidence="1" id="KW-0732">Signal</keyword>
<dbReference type="RefSeq" id="WP_345669537.1">
    <property type="nucleotide sequence ID" value="NZ_BAABKC010000056.1"/>
</dbReference>
<dbReference type="InterPro" id="IPR013530">
    <property type="entry name" value="PAD_C"/>
</dbReference>
<dbReference type="InterPro" id="IPR004303">
    <property type="entry name" value="PAD"/>
</dbReference>
<dbReference type="InterPro" id="IPR036556">
    <property type="entry name" value="PAD_central_sf"/>
</dbReference>
<reference evidence="4" key="1">
    <citation type="journal article" date="2019" name="Int. J. Syst. Evol. Microbiol.">
        <title>The Global Catalogue of Microorganisms (GCM) 10K type strain sequencing project: providing services to taxonomists for standard genome sequencing and annotation.</title>
        <authorList>
            <consortium name="The Broad Institute Genomics Platform"/>
            <consortium name="The Broad Institute Genome Sequencing Center for Infectious Disease"/>
            <person name="Wu L."/>
            <person name="Ma J."/>
        </authorList>
    </citation>
    <scope>NUCLEOTIDE SEQUENCE [LARGE SCALE GENOMIC DNA]</scope>
    <source>
        <strain evidence="4">JCM 18410</strain>
    </source>
</reference>
<dbReference type="PANTHER" id="PTHR10837">
    <property type="entry name" value="PEPTIDYLARGININE DEIMINASE"/>
    <property type="match status" value="1"/>
</dbReference>
<dbReference type="SUPFAM" id="SSF110083">
    <property type="entry name" value="Peptidylarginine deiminase Pad4, middle domain"/>
    <property type="match status" value="1"/>
</dbReference>
<name>A0ABP9KN63_9ACTN</name>
<evidence type="ECO:0000313" key="3">
    <source>
        <dbReference type="EMBL" id="GAA5061890.1"/>
    </source>
</evidence>
<accession>A0ABP9KN63</accession>
<proteinExistence type="predicted"/>
<dbReference type="EMBL" id="BAABKC010000056">
    <property type="protein sequence ID" value="GAA5061890.1"/>
    <property type="molecule type" value="Genomic_DNA"/>
</dbReference>
<evidence type="ECO:0000313" key="4">
    <source>
        <dbReference type="Proteomes" id="UP001500124"/>
    </source>
</evidence>
<organism evidence="3 4">
    <name type="scientific">Streptomyces similanensis</name>
    <dbReference type="NCBI Taxonomy" id="1274988"/>
    <lineage>
        <taxon>Bacteria</taxon>
        <taxon>Bacillati</taxon>
        <taxon>Actinomycetota</taxon>
        <taxon>Actinomycetes</taxon>
        <taxon>Kitasatosporales</taxon>
        <taxon>Streptomycetaceae</taxon>
        <taxon>Streptomyces</taxon>
    </lineage>
</organism>
<dbReference type="PANTHER" id="PTHR10837:SF8">
    <property type="entry name" value="PROTEIN-ARGININE DEIMINASE"/>
    <property type="match status" value="1"/>
</dbReference>
<dbReference type="SUPFAM" id="SSF55909">
    <property type="entry name" value="Pentein"/>
    <property type="match status" value="1"/>
</dbReference>
<feature type="domain" description="Protein-arginine deiminase C-terminal" evidence="2">
    <location>
        <begin position="239"/>
        <end position="656"/>
    </location>
</feature>
<evidence type="ECO:0000259" key="2">
    <source>
        <dbReference type="Pfam" id="PF03068"/>
    </source>
</evidence>
<evidence type="ECO:0000256" key="1">
    <source>
        <dbReference type="SAM" id="SignalP"/>
    </source>
</evidence>
<dbReference type="Proteomes" id="UP001500124">
    <property type="component" value="Unassembled WGS sequence"/>
</dbReference>